<accession>A0AAW2IZE8</accession>
<evidence type="ECO:0000313" key="2">
    <source>
        <dbReference type="EMBL" id="KAL0287611.1"/>
    </source>
</evidence>
<protein>
    <submittedName>
        <fullName evidence="2">Uncharacterized protein</fullName>
    </submittedName>
</protein>
<sequence length="60" mass="6734">MPLAEALGGFEGPREAAARRPEYRGPPRSRRRQGHPGLERSAGRYWSPGIRKCEPICESE</sequence>
<organism evidence="2">
    <name type="scientific">Sesamum angustifolium</name>
    <dbReference type="NCBI Taxonomy" id="2727405"/>
    <lineage>
        <taxon>Eukaryota</taxon>
        <taxon>Viridiplantae</taxon>
        <taxon>Streptophyta</taxon>
        <taxon>Embryophyta</taxon>
        <taxon>Tracheophyta</taxon>
        <taxon>Spermatophyta</taxon>
        <taxon>Magnoliopsida</taxon>
        <taxon>eudicotyledons</taxon>
        <taxon>Gunneridae</taxon>
        <taxon>Pentapetalae</taxon>
        <taxon>asterids</taxon>
        <taxon>lamiids</taxon>
        <taxon>Lamiales</taxon>
        <taxon>Pedaliaceae</taxon>
        <taxon>Sesamum</taxon>
    </lineage>
</organism>
<reference evidence="2" key="1">
    <citation type="submission" date="2020-06" db="EMBL/GenBank/DDBJ databases">
        <authorList>
            <person name="Li T."/>
            <person name="Hu X."/>
            <person name="Zhang T."/>
            <person name="Song X."/>
            <person name="Zhang H."/>
            <person name="Dai N."/>
            <person name="Sheng W."/>
            <person name="Hou X."/>
            <person name="Wei L."/>
        </authorList>
    </citation>
    <scope>NUCLEOTIDE SEQUENCE</scope>
    <source>
        <strain evidence="2">G01</strain>
        <tissue evidence="2">Leaf</tissue>
    </source>
</reference>
<reference evidence="2" key="2">
    <citation type="journal article" date="2024" name="Plant">
        <title>Genomic evolution and insights into agronomic trait innovations of Sesamum species.</title>
        <authorList>
            <person name="Miao H."/>
            <person name="Wang L."/>
            <person name="Qu L."/>
            <person name="Liu H."/>
            <person name="Sun Y."/>
            <person name="Le M."/>
            <person name="Wang Q."/>
            <person name="Wei S."/>
            <person name="Zheng Y."/>
            <person name="Lin W."/>
            <person name="Duan Y."/>
            <person name="Cao H."/>
            <person name="Xiong S."/>
            <person name="Wang X."/>
            <person name="Wei L."/>
            <person name="Li C."/>
            <person name="Ma Q."/>
            <person name="Ju M."/>
            <person name="Zhao R."/>
            <person name="Li G."/>
            <person name="Mu C."/>
            <person name="Tian Q."/>
            <person name="Mei H."/>
            <person name="Zhang T."/>
            <person name="Gao T."/>
            <person name="Zhang H."/>
        </authorList>
    </citation>
    <scope>NUCLEOTIDE SEQUENCE</scope>
    <source>
        <strain evidence="2">G01</strain>
    </source>
</reference>
<name>A0AAW2IZE8_9LAMI</name>
<comment type="caution">
    <text evidence="2">The sequence shown here is derived from an EMBL/GenBank/DDBJ whole genome shotgun (WGS) entry which is preliminary data.</text>
</comment>
<dbReference type="AlphaFoldDB" id="A0AAW2IZE8"/>
<feature type="compositionally biased region" description="Basic and acidic residues" evidence="1">
    <location>
        <begin position="12"/>
        <end position="25"/>
    </location>
</feature>
<dbReference type="EMBL" id="JACGWK010001480">
    <property type="protein sequence ID" value="KAL0287611.1"/>
    <property type="molecule type" value="Genomic_DNA"/>
</dbReference>
<feature type="region of interest" description="Disordered" evidence="1">
    <location>
        <begin position="1"/>
        <end position="45"/>
    </location>
</feature>
<proteinExistence type="predicted"/>
<evidence type="ECO:0000256" key="1">
    <source>
        <dbReference type="SAM" id="MobiDB-lite"/>
    </source>
</evidence>
<gene>
    <name evidence="2" type="ORF">Sangu_2685000</name>
</gene>